<proteinExistence type="predicted"/>
<dbReference type="InParanoid" id="B9RWM6"/>
<dbReference type="AlphaFoldDB" id="B9RWM6"/>
<evidence type="ECO:0000313" key="2">
    <source>
        <dbReference type="Proteomes" id="UP000008311"/>
    </source>
</evidence>
<sequence>MELAQDILHEIVGVVEAVDSDVNRFQIGGDYVGVGKYVIHTETVRVIIGVGGVGHMAVKICRAFGLIVTL</sequence>
<keyword evidence="2" id="KW-1185">Reference proteome</keyword>
<accession>B9RWM6</accession>
<dbReference type="Gene3D" id="3.40.50.720">
    <property type="entry name" value="NAD(P)-binding Rossmann-like Domain"/>
    <property type="match status" value="1"/>
</dbReference>
<evidence type="ECO:0000313" key="1">
    <source>
        <dbReference type="EMBL" id="EEF44278.1"/>
    </source>
</evidence>
<dbReference type="Proteomes" id="UP000008311">
    <property type="component" value="Unassembled WGS sequence"/>
</dbReference>
<reference evidence="2" key="1">
    <citation type="journal article" date="2010" name="Nat. Biotechnol.">
        <title>Draft genome sequence of the oilseed species Ricinus communis.</title>
        <authorList>
            <person name="Chan A.P."/>
            <person name="Crabtree J."/>
            <person name="Zhao Q."/>
            <person name="Lorenzi H."/>
            <person name="Orvis J."/>
            <person name="Puiu D."/>
            <person name="Melake-Berhan A."/>
            <person name="Jones K.M."/>
            <person name="Redman J."/>
            <person name="Chen G."/>
            <person name="Cahoon E.B."/>
            <person name="Gedil M."/>
            <person name="Stanke M."/>
            <person name="Haas B.J."/>
            <person name="Wortman J.R."/>
            <person name="Fraser-Liggett C.M."/>
            <person name="Ravel J."/>
            <person name="Rabinowicz P.D."/>
        </authorList>
    </citation>
    <scope>NUCLEOTIDE SEQUENCE [LARGE SCALE GENOMIC DNA]</scope>
    <source>
        <strain evidence="2">cv. Hale</strain>
    </source>
</reference>
<protein>
    <submittedName>
        <fullName evidence="1">Uncharacterized protein</fullName>
    </submittedName>
</protein>
<organism evidence="1 2">
    <name type="scientific">Ricinus communis</name>
    <name type="common">Castor bean</name>
    <dbReference type="NCBI Taxonomy" id="3988"/>
    <lineage>
        <taxon>Eukaryota</taxon>
        <taxon>Viridiplantae</taxon>
        <taxon>Streptophyta</taxon>
        <taxon>Embryophyta</taxon>
        <taxon>Tracheophyta</taxon>
        <taxon>Spermatophyta</taxon>
        <taxon>Magnoliopsida</taxon>
        <taxon>eudicotyledons</taxon>
        <taxon>Gunneridae</taxon>
        <taxon>Pentapetalae</taxon>
        <taxon>rosids</taxon>
        <taxon>fabids</taxon>
        <taxon>Malpighiales</taxon>
        <taxon>Euphorbiaceae</taxon>
        <taxon>Acalyphoideae</taxon>
        <taxon>Acalypheae</taxon>
        <taxon>Ricinus</taxon>
    </lineage>
</organism>
<dbReference type="EMBL" id="EQ973823">
    <property type="protein sequence ID" value="EEF44278.1"/>
    <property type="molecule type" value="Genomic_DNA"/>
</dbReference>
<name>B9RWM6_RICCO</name>
<gene>
    <name evidence="1" type="ORF">RCOM_1021950</name>
</gene>